<sequence>MAGIGVPAPRALGRRLARPRTTTEETRWSTRSGSGPGTRPGGGGGLQDDVVVTLDSPLRALPVFLEEVEAFSVVSGYWVNLSKSQALSLALRGRRRNKLARRYPFTWQEDAQGGVRDLQRGTDQLKKETVSGRLSPETPCRERDTGGRHKENRGGADGESCEEAHTEVDHEQEGEETSGQPRCQNEENESGTKNEELPEAWYEDW</sequence>
<evidence type="ECO:0000313" key="3">
    <source>
        <dbReference type="Proteomes" id="UP001066276"/>
    </source>
</evidence>
<protein>
    <submittedName>
        <fullName evidence="2">Uncharacterized protein</fullName>
    </submittedName>
</protein>
<comment type="caution">
    <text evidence="2">The sequence shown here is derived from an EMBL/GenBank/DDBJ whole genome shotgun (WGS) entry which is preliminary data.</text>
</comment>
<gene>
    <name evidence="2" type="ORF">NDU88_003261</name>
</gene>
<feature type="region of interest" description="Disordered" evidence="1">
    <location>
        <begin position="1"/>
        <end position="48"/>
    </location>
</feature>
<name>A0AAV7SD68_PLEWA</name>
<reference evidence="2" key="1">
    <citation type="journal article" date="2022" name="bioRxiv">
        <title>Sequencing and chromosome-scale assembly of the giantPleurodeles waltlgenome.</title>
        <authorList>
            <person name="Brown T."/>
            <person name="Elewa A."/>
            <person name="Iarovenko S."/>
            <person name="Subramanian E."/>
            <person name="Araus A.J."/>
            <person name="Petzold A."/>
            <person name="Susuki M."/>
            <person name="Suzuki K.-i.T."/>
            <person name="Hayashi T."/>
            <person name="Toyoda A."/>
            <person name="Oliveira C."/>
            <person name="Osipova E."/>
            <person name="Leigh N.D."/>
            <person name="Simon A."/>
            <person name="Yun M.H."/>
        </authorList>
    </citation>
    <scope>NUCLEOTIDE SEQUENCE</scope>
    <source>
        <strain evidence="2">20211129_DDA</strain>
        <tissue evidence="2">Liver</tissue>
    </source>
</reference>
<organism evidence="2 3">
    <name type="scientific">Pleurodeles waltl</name>
    <name type="common">Iberian ribbed newt</name>
    <dbReference type="NCBI Taxonomy" id="8319"/>
    <lineage>
        <taxon>Eukaryota</taxon>
        <taxon>Metazoa</taxon>
        <taxon>Chordata</taxon>
        <taxon>Craniata</taxon>
        <taxon>Vertebrata</taxon>
        <taxon>Euteleostomi</taxon>
        <taxon>Amphibia</taxon>
        <taxon>Batrachia</taxon>
        <taxon>Caudata</taxon>
        <taxon>Salamandroidea</taxon>
        <taxon>Salamandridae</taxon>
        <taxon>Pleurodelinae</taxon>
        <taxon>Pleurodeles</taxon>
    </lineage>
</organism>
<dbReference type="Proteomes" id="UP001066276">
    <property type="component" value="Chromosome 4_2"/>
</dbReference>
<accession>A0AAV7SD68</accession>
<feature type="region of interest" description="Disordered" evidence="1">
    <location>
        <begin position="119"/>
        <end position="205"/>
    </location>
</feature>
<evidence type="ECO:0000256" key="1">
    <source>
        <dbReference type="SAM" id="MobiDB-lite"/>
    </source>
</evidence>
<feature type="compositionally biased region" description="Gly residues" evidence="1">
    <location>
        <begin position="34"/>
        <end position="46"/>
    </location>
</feature>
<evidence type="ECO:0000313" key="2">
    <source>
        <dbReference type="EMBL" id="KAJ1162796.1"/>
    </source>
</evidence>
<feature type="compositionally biased region" description="Basic and acidic residues" evidence="1">
    <location>
        <begin position="119"/>
        <end position="130"/>
    </location>
</feature>
<feature type="compositionally biased region" description="Basic and acidic residues" evidence="1">
    <location>
        <begin position="139"/>
        <end position="171"/>
    </location>
</feature>
<keyword evidence="3" id="KW-1185">Reference proteome</keyword>
<dbReference type="AlphaFoldDB" id="A0AAV7SD68"/>
<proteinExistence type="predicted"/>
<dbReference type="EMBL" id="JANPWB010000008">
    <property type="protein sequence ID" value="KAJ1162796.1"/>
    <property type="molecule type" value="Genomic_DNA"/>
</dbReference>